<dbReference type="AlphaFoldDB" id="A0AAW2Y2Q8"/>
<evidence type="ECO:0000256" key="1">
    <source>
        <dbReference type="SAM" id="MobiDB-lite"/>
    </source>
</evidence>
<reference evidence="2" key="1">
    <citation type="submission" date="2020-06" db="EMBL/GenBank/DDBJ databases">
        <authorList>
            <person name="Li T."/>
            <person name="Hu X."/>
            <person name="Zhang T."/>
            <person name="Song X."/>
            <person name="Zhang H."/>
            <person name="Dai N."/>
            <person name="Sheng W."/>
            <person name="Hou X."/>
            <person name="Wei L."/>
        </authorList>
    </citation>
    <scope>NUCLEOTIDE SEQUENCE</scope>
    <source>
        <strain evidence="2">KEN1</strain>
        <tissue evidence="2">Leaf</tissue>
    </source>
</reference>
<sequence>MFDRRGLFEFASQPWKKDVEDELERYNMIKDLRDHIVSGSRMVSSQDLATPSQNVDQRKDPNGLVCQG</sequence>
<feature type="compositionally biased region" description="Polar residues" evidence="1">
    <location>
        <begin position="41"/>
        <end position="55"/>
    </location>
</feature>
<comment type="caution">
    <text evidence="2">The sequence shown here is derived from an EMBL/GenBank/DDBJ whole genome shotgun (WGS) entry which is preliminary data.</text>
</comment>
<gene>
    <name evidence="2" type="ORF">Slati_0629500</name>
</gene>
<proteinExistence type="predicted"/>
<name>A0AAW2Y2Q8_9LAMI</name>
<dbReference type="EMBL" id="JACGWN010000002">
    <property type="protein sequence ID" value="KAL0460023.1"/>
    <property type="molecule type" value="Genomic_DNA"/>
</dbReference>
<feature type="region of interest" description="Disordered" evidence="1">
    <location>
        <begin position="40"/>
        <end position="68"/>
    </location>
</feature>
<reference evidence="2" key="2">
    <citation type="journal article" date="2024" name="Plant">
        <title>Genomic evolution and insights into agronomic trait innovations of Sesamum species.</title>
        <authorList>
            <person name="Miao H."/>
            <person name="Wang L."/>
            <person name="Qu L."/>
            <person name="Liu H."/>
            <person name="Sun Y."/>
            <person name="Le M."/>
            <person name="Wang Q."/>
            <person name="Wei S."/>
            <person name="Zheng Y."/>
            <person name="Lin W."/>
            <person name="Duan Y."/>
            <person name="Cao H."/>
            <person name="Xiong S."/>
            <person name="Wang X."/>
            <person name="Wei L."/>
            <person name="Li C."/>
            <person name="Ma Q."/>
            <person name="Ju M."/>
            <person name="Zhao R."/>
            <person name="Li G."/>
            <person name="Mu C."/>
            <person name="Tian Q."/>
            <person name="Mei H."/>
            <person name="Zhang T."/>
            <person name="Gao T."/>
            <person name="Zhang H."/>
        </authorList>
    </citation>
    <scope>NUCLEOTIDE SEQUENCE</scope>
    <source>
        <strain evidence="2">KEN1</strain>
    </source>
</reference>
<organism evidence="2">
    <name type="scientific">Sesamum latifolium</name>
    <dbReference type="NCBI Taxonomy" id="2727402"/>
    <lineage>
        <taxon>Eukaryota</taxon>
        <taxon>Viridiplantae</taxon>
        <taxon>Streptophyta</taxon>
        <taxon>Embryophyta</taxon>
        <taxon>Tracheophyta</taxon>
        <taxon>Spermatophyta</taxon>
        <taxon>Magnoliopsida</taxon>
        <taxon>eudicotyledons</taxon>
        <taxon>Gunneridae</taxon>
        <taxon>Pentapetalae</taxon>
        <taxon>asterids</taxon>
        <taxon>lamiids</taxon>
        <taxon>Lamiales</taxon>
        <taxon>Pedaliaceae</taxon>
        <taxon>Sesamum</taxon>
    </lineage>
</organism>
<evidence type="ECO:0000313" key="2">
    <source>
        <dbReference type="EMBL" id="KAL0460023.1"/>
    </source>
</evidence>
<protein>
    <submittedName>
        <fullName evidence="2">Uncharacterized protein</fullName>
    </submittedName>
</protein>
<accession>A0AAW2Y2Q8</accession>